<reference evidence="2" key="1">
    <citation type="submission" date="2019-07" db="EMBL/GenBank/DDBJ databases">
        <title>Annotation for the trematode Paragonimus miyazaki's.</title>
        <authorList>
            <person name="Choi Y.-J."/>
        </authorList>
    </citation>
    <scope>NUCLEOTIDE SEQUENCE</scope>
    <source>
        <strain evidence="2">Japan</strain>
    </source>
</reference>
<feature type="compositionally biased region" description="Low complexity" evidence="1">
    <location>
        <begin position="454"/>
        <end position="467"/>
    </location>
</feature>
<feature type="region of interest" description="Disordered" evidence="1">
    <location>
        <begin position="683"/>
        <end position="707"/>
    </location>
</feature>
<feature type="region of interest" description="Disordered" evidence="1">
    <location>
        <begin position="344"/>
        <end position="411"/>
    </location>
</feature>
<dbReference type="AlphaFoldDB" id="A0A8S9YZC0"/>
<organism evidence="2 3">
    <name type="scientific">Paragonimus skrjabini miyazakii</name>
    <dbReference type="NCBI Taxonomy" id="59628"/>
    <lineage>
        <taxon>Eukaryota</taxon>
        <taxon>Metazoa</taxon>
        <taxon>Spiralia</taxon>
        <taxon>Lophotrochozoa</taxon>
        <taxon>Platyhelminthes</taxon>
        <taxon>Trematoda</taxon>
        <taxon>Digenea</taxon>
        <taxon>Plagiorchiida</taxon>
        <taxon>Troglotremata</taxon>
        <taxon>Troglotrematidae</taxon>
        <taxon>Paragonimus</taxon>
    </lineage>
</organism>
<evidence type="ECO:0000313" key="3">
    <source>
        <dbReference type="Proteomes" id="UP000822476"/>
    </source>
</evidence>
<proteinExistence type="predicted"/>
<sequence length="1156" mass="126207">MHPVAISPVPSEKLLGPGHGPSVWPLRERLALATALLDVDNRQASWQAIAKKLSRFTTFGRPDDWCSARACAKQYALLLDSAELTRRQKIPSDVQASRKHILNATQTTPVSSGLSVTERLVKRLTAERVEELRERIRLGQKYYNFLKMKLSELGAGLYDEHLDVLGSSLGLPPQTQPDGLVLNSSSSLNKSFELAERAKGNCQLASSSSPSDLEKVSRQVEEFASVWSEMATVYSVPESTWICHTGPGTGKSMKSIRNSLTGTGRLNTLLTEASATFRSSGGSKTPLTLLGRRNLLKKNNADNVHTTTVTTRIAVAARQRYLANAARSRLGQVASSKRLFGRSRKWRTVENEPETQPAKRVKTVSSVQTSSPSNTNSSTGVCESPSHQVKANSGASTPSTAAMYSSDTEELLETDDCIEAVPAFVATSPNDAAPTDETSGVEDDEPATPAMCDSSHSSTSPTTSQTTEAASHLEDGEQVEMSTDLNLEQPVTTEAIGAQSLRYTAIAVDMQSEILLNDPIPLEPNQRETDVESVITGVSTCGAERRSPSPSHSCDRCVDAVHDVTDSVADDKERGILSCSDTVTSEMPNDSRRKLRLDSNSNACELSPSESSREITSLPNSVNCTKASDQMFEECPLPLPLLKVHDNSDIDVHISVFPDDMNREQPVLTERLCCTKNIITQPVTDENAHQESSSPSTIRGTSNMGEQDSVHNVCQPHELTCLSISTVQLLENNQPDEPLSHALGRTPERLLCEHVDQPVEVPGTPPQKKNKVPLSPQGGKLTSVCTSSPDTFAVAKRNLPLSVDGEVGSGSSPLIHASPAVCLSFINESDLDCSNTPRRSSLQDQPEREVAIELSPCLEADYLYSSLALEKTEHNPIGGDAKRDSYPMMFREVSHTRARSHQKRKSHGCKRKTTRVASGLELVDSPFVSLSTLGPEELERLAFQNGQTPTVNLEPITAVFPVFRSEMVADENCCSPPSLDRVINDEVNSGSGEKKESLRLRFSRKGSDMVVHAADDRQTQNIPAYPSPHSSACSDHAFVDSNLDWLSWSALCLSEAENALSTFTNESSFFKRSVYNLPHPESEAKQTVQVLLNSIRQQIRDGEISTRPQFVHQMLAALSSLCMTHSSNTVTFQLVMHVYRQIGTRLTTSLYTGRRE</sequence>
<accession>A0A8S9YZC0</accession>
<dbReference type="Proteomes" id="UP000822476">
    <property type="component" value="Unassembled WGS sequence"/>
</dbReference>
<comment type="caution">
    <text evidence="2">The sequence shown here is derived from an EMBL/GenBank/DDBJ whole genome shotgun (WGS) entry which is preliminary data.</text>
</comment>
<feature type="region of interest" description="Disordered" evidence="1">
    <location>
        <begin position="598"/>
        <end position="617"/>
    </location>
</feature>
<feature type="region of interest" description="Disordered" evidence="1">
    <location>
        <begin position="759"/>
        <end position="781"/>
    </location>
</feature>
<protein>
    <submittedName>
        <fullName evidence="2">Uncharacterized protein</fullName>
    </submittedName>
</protein>
<feature type="compositionally biased region" description="Polar residues" evidence="1">
    <location>
        <begin position="385"/>
        <end position="406"/>
    </location>
</feature>
<evidence type="ECO:0000256" key="1">
    <source>
        <dbReference type="SAM" id="MobiDB-lite"/>
    </source>
</evidence>
<keyword evidence="3" id="KW-1185">Reference proteome</keyword>
<dbReference type="EMBL" id="JTDE01001634">
    <property type="protein sequence ID" value="KAF7258600.1"/>
    <property type="molecule type" value="Genomic_DNA"/>
</dbReference>
<feature type="compositionally biased region" description="Low complexity" evidence="1">
    <location>
        <begin position="363"/>
        <end position="379"/>
    </location>
</feature>
<gene>
    <name evidence="2" type="ORF">EG68_03431</name>
</gene>
<feature type="region of interest" description="Disordered" evidence="1">
    <location>
        <begin position="425"/>
        <end position="488"/>
    </location>
</feature>
<name>A0A8S9YZC0_9TREM</name>
<dbReference type="OrthoDB" id="1742084at2759"/>
<evidence type="ECO:0000313" key="2">
    <source>
        <dbReference type="EMBL" id="KAF7258600.1"/>
    </source>
</evidence>